<dbReference type="Gene3D" id="3.50.50.60">
    <property type="entry name" value="FAD/NAD(P)-binding domain"/>
    <property type="match status" value="1"/>
</dbReference>
<dbReference type="PANTHER" id="PTHR21197:SF0">
    <property type="entry name" value="UDP-GALACTOPYRANOSE MUTASE"/>
    <property type="match status" value="1"/>
</dbReference>
<dbReference type="EMBL" id="AP018131">
    <property type="protein sequence ID" value="BBA47769.1"/>
    <property type="molecule type" value="Genomic_DNA"/>
</dbReference>
<evidence type="ECO:0008006" key="3">
    <source>
        <dbReference type="Google" id="ProtNLM"/>
    </source>
</evidence>
<dbReference type="Proteomes" id="UP000262177">
    <property type="component" value="Chromosome"/>
</dbReference>
<evidence type="ECO:0000313" key="1">
    <source>
        <dbReference type="EMBL" id="BBA47769.1"/>
    </source>
</evidence>
<dbReference type="AlphaFoldDB" id="A0A286TC08"/>
<proteinExistence type="predicted"/>
<evidence type="ECO:0000313" key="2">
    <source>
        <dbReference type="Proteomes" id="UP000262177"/>
    </source>
</evidence>
<dbReference type="GO" id="GO:0050660">
    <property type="term" value="F:flavin adenine dinucleotide binding"/>
    <property type="evidence" value="ECO:0007669"/>
    <property type="project" value="TreeGrafter"/>
</dbReference>
<name>A0A286TC08_BIFBI</name>
<accession>A0A286TC08</accession>
<gene>
    <name evidence="1" type="ORF">BBJK_01092</name>
</gene>
<dbReference type="InterPro" id="IPR036188">
    <property type="entry name" value="FAD/NAD-bd_sf"/>
</dbReference>
<protein>
    <recommendedName>
        <fullName evidence="3">Protoporphyrinogen oxidase</fullName>
    </recommendedName>
</protein>
<dbReference type="GO" id="GO:0008767">
    <property type="term" value="F:UDP-galactopyranose mutase activity"/>
    <property type="evidence" value="ECO:0007669"/>
    <property type="project" value="TreeGrafter"/>
</dbReference>
<organism evidence="1 2">
    <name type="scientific">Bifidobacterium bifidum LMG 13195</name>
    <dbReference type="NCBI Taxonomy" id="1207542"/>
    <lineage>
        <taxon>Bacteria</taxon>
        <taxon>Bacillati</taxon>
        <taxon>Actinomycetota</taxon>
        <taxon>Actinomycetes</taxon>
        <taxon>Bifidobacteriales</taxon>
        <taxon>Bifidobacteriaceae</taxon>
        <taxon>Bifidobacterium</taxon>
    </lineage>
</organism>
<reference evidence="1 2" key="1">
    <citation type="journal article" date="2017" name="Biosci. Biotechnol. Biochem.">
        <title>Identification and characterization of a sulfoglycosidase from Bifidobacterium bifidum implicated in mucin glycan utilization.</title>
        <authorList>
            <person name="Katoh T."/>
            <person name="Maeshibu T."/>
            <person name="Kikkawa K."/>
            <person name="Gotoh A."/>
            <person name="Tomabechi Y."/>
            <person name="Nakamura M."/>
            <person name="Liao W.-H."/>
            <person name="Yamaguchi M."/>
            <person name="Ashida H."/>
            <person name="Yamamoto K."/>
            <person name="Katayama T."/>
        </authorList>
    </citation>
    <scope>NUCLEOTIDE SEQUENCE [LARGE SCALE GENOMIC DNA]</scope>
    <source>
        <strain evidence="1 2">JCM 7004</strain>
    </source>
</reference>
<dbReference type="PANTHER" id="PTHR21197">
    <property type="entry name" value="UDP-GALACTOPYRANOSE MUTASE"/>
    <property type="match status" value="1"/>
</dbReference>
<dbReference type="GO" id="GO:0005829">
    <property type="term" value="C:cytosol"/>
    <property type="evidence" value="ECO:0007669"/>
    <property type="project" value="TreeGrafter"/>
</dbReference>
<sequence>MTDAEATKFAISELTRMRVINGPQDVLDSHRERVKKAYPAYFDTYAQMSELIEYLDSFGNLYCVGRNGQHRYNNMDHSMATAIEAVANIKSGKTSKQNVWSVNTDKSYHEQK</sequence>